<dbReference type="PROSITE" id="PS00018">
    <property type="entry name" value="EF_HAND_1"/>
    <property type="match status" value="3"/>
</dbReference>
<feature type="region of interest" description="Disordered" evidence="1">
    <location>
        <begin position="133"/>
        <end position="217"/>
    </location>
</feature>
<dbReference type="Proteomes" id="UP000316213">
    <property type="component" value="Unassembled WGS sequence"/>
</dbReference>
<feature type="signal peptide" evidence="2">
    <location>
        <begin position="1"/>
        <end position="27"/>
    </location>
</feature>
<dbReference type="OrthoDB" id="260830at2"/>
<keyword evidence="5" id="KW-1185">Reference proteome</keyword>
<reference evidence="4 5" key="1">
    <citation type="submission" date="2019-02" db="EMBL/GenBank/DDBJ databases">
        <title>Deep-cultivation of Planctomycetes and their phenomic and genomic characterization uncovers novel biology.</title>
        <authorList>
            <person name="Wiegand S."/>
            <person name="Jogler M."/>
            <person name="Boedeker C."/>
            <person name="Pinto D."/>
            <person name="Vollmers J."/>
            <person name="Rivas-Marin E."/>
            <person name="Kohn T."/>
            <person name="Peeters S.H."/>
            <person name="Heuer A."/>
            <person name="Rast P."/>
            <person name="Oberbeckmann S."/>
            <person name="Bunk B."/>
            <person name="Jeske O."/>
            <person name="Meyerdierks A."/>
            <person name="Storesund J.E."/>
            <person name="Kallscheuer N."/>
            <person name="Luecker S."/>
            <person name="Lage O.M."/>
            <person name="Pohl T."/>
            <person name="Merkel B.J."/>
            <person name="Hornburger P."/>
            <person name="Mueller R.-W."/>
            <person name="Bruemmer F."/>
            <person name="Labrenz M."/>
            <person name="Spormann A.M."/>
            <person name="Op Den Camp H."/>
            <person name="Overmann J."/>
            <person name="Amann R."/>
            <person name="Jetten M.S.M."/>
            <person name="Mascher T."/>
            <person name="Medema M.H."/>
            <person name="Devos D.P."/>
            <person name="Kaster A.-K."/>
            <person name="Ovreas L."/>
            <person name="Rohde M."/>
            <person name="Galperin M.Y."/>
            <person name="Jogler C."/>
        </authorList>
    </citation>
    <scope>NUCLEOTIDE SEQUENCE [LARGE SCALE GENOMIC DNA]</scope>
    <source>
        <strain evidence="4 5">Pla100</strain>
    </source>
</reference>
<dbReference type="Gene3D" id="1.10.238.10">
    <property type="entry name" value="EF-hand"/>
    <property type="match status" value="1"/>
</dbReference>
<name>A0A5C6ARG5_9BACT</name>
<evidence type="ECO:0000313" key="4">
    <source>
        <dbReference type="EMBL" id="TWU01656.1"/>
    </source>
</evidence>
<feature type="compositionally biased region" description="Acidic residues" evidence="1">
    <location>
        <begin position="160"/>
        <end position="173"/>
    </location>
</feature>
<dbReference type="Pfam" id="PF13202">
    <property type="entry name" value="EF-hand_5"/>
    <property type="match status" value="2"/>
</dbReference>
<evidence type="ECO:0000259" key="3">
    <source>
        <dbReference type="PROSITE" id="PS50222"/>
    </source>
</evidence>
<feature type="chain" id="PRO_5022660438" evidence="2">
    <location>
        <begin position="28"/>
        <end position="579"/>
    </location>
</feature>
<proteinExistence type="predicted"/>
<dbReference type="EMBL" id="SJPM01000002">
    <property type="protein sequence ID" value="TWU01656.1"/>
    <property type="molecule type" value="Genomic_DNA"/>
</dbReference>
<keyword evidence="2" id="KW-0732">Signal</keyword>
<dbReference type="InterPro" id="IPR011992">
    <property type="entry name" value="EF-hand-dom_pair"/>
</dbReference>
<feature type="domain" description="EF-hand" evidence="3">
    <location>
        <begin position="344"/>
        <end position="379"/>
    </location>
</feature>
<feature type="compositionally biased region" description="Acidic residues" evidence="1">
    <location>
        <begin position="194"/>
        <end position="205"/>
    </location>
</feature>
<dbReference type="RefSeq" id="WP_146576917.1">
    <property type="nucleotide sequence ID" value="NZ_SJPM01000002.1"/>
</dbReference>
<dbReference type="InterPro" id="IPR018247">
    <property type="entry name" value="EF_Hand_1_Ca_BS"/>
</dbReference>
<dbReference type="InterPro" id="IPR002048">
    <property type="entry name" value="EF_hand_dom"/>
</dbReference>
<gene>
    <name evidence="4" type="ORF">Pla100_13910</name>
</gene>
<evidence type="ECO:0000256" key="1">
    <source>
        <dbReference type="SAM" id="MobiDB-lite"/>
    </source>
</evidence>
<evidence type="ECO:0000313" key="5">
    <source>
        <dbReference type="Proteomes" id="UP000316213"/>
    </source>
</evidence>
<organism evidence="4 5">
    <name type="scientific">Neorhodopirellula pilleata</name>
    <dbReference type="NCBI Taxonomy" id="2714738"/>
    <lineage>
        <taxon>Bacteria</taxon>
        <taxon>Pseudomonadati</taxon>
        <taxon>Planctomycetota</taxon>
        <taxon>Planctomycetia</taxon>
        <taxon>Pirellulales</taxon>
        <taxon>Pirellulaceae</taxon>
        <taxon>Neorhodopirellula</taxon>
    </lineage>
</organism>
<dbReference type="AlphaFoldDB" id="A0A5C6ARG5"/>
<evidence type="ECO:0000256" key="2">
    <source>
        <dbReference type="SAM" id="SignalP"/>
    </source>
</evidence>
<dbReference type="GO" id="GO:0005509">
    <property type="term" value="F:calcium ion binding"/>
    <property type="evidence" value="ECO:0007669"/>
    <property type="project" value="InterPro"/>
</dbReference>
<feature type="domain" description="EF-hand" evidence="3">
    <location>
        <begin position="287"/>
        <end position="322"/>
    </location>
</feature>
<protein>
    <submittedName>
        <fullName evidence="4">Transaldolase/EF-hand domain-containing protein</fullName>
    </submittedName>
</protein>
<dbReference type="SUPFAM" id="SSF47473">
    <property type="entry name" value="EF-hand"/>
    <property type="match status" value="2"/>
</dbReference>
<comment type="caution">
    <text evidence="4">The sequence shown here is derived from an EMBL/GenBank/DDBJ whole genome shotgun (WGS) entry which is preliminary data.</text>
</comment>
<accession>A0A5C6ARG5</accession>
<dbReference type="PROSITE" id="PS50222">
    <property type="entry name" value="EF_HAND_2"/>
    <property type="match status" value="2"/>
</dbReference>
<sequence precursor="true">MSMPVAPVNRMVTPILLMGIVCAIANAEENDAAPIVTVAVKRLDRSTPTMQQTDAMPVMMALASPPPTLPAERFPQYRIGYQRADALLQSQVTEGTVCFLLTDPAILDSVGRPLLLEATILIDGEPFSAVRDSQAATQLAASRESPASDPDLQQPILDTEPVDEEPTSDESVEVEVVAPKELGAEADETKTNETEPEPDDPEPESEPVTPATEPVYSLTSNSAELMRRYADAIGEQLEEPEAGWLMTHWTDGPTLLLLHPYYQSFRADQRPVFTILDRDGDGVIAKDELEAVDESFGRCDVNRDGIVDVLELSGAADKLRDPTVATDAPGPLFWLLSDVGGISEQDAELYRSLAVLDKNQNGRIDADEVDSLTNQSPDICVTVAFLSADAGGSKLHVTEIHPERKADVRGDGDGVDISIGPLMIHLSAIQETDLQNHSGQIAIGAVVDGYPLLPELDPNDDGRFTIRERRTLTERLRAKDRDDDRSLTSQECLSPIRVCIGLGPIVHQELANVRASRSVIVTESVSGPEWFTRMDRNRDNDLTRGEFPGTDEQFLALDADGDSLVSASEANNFEQQSDN</sequence>